<keyword evidence="2 11" id="KW-0813">Transport</keyword>
<feature type="signal peptide" evidence="13">
    <location>
        <begin position="1"/>
        <end position="25"/>
    </location>
</feature>
<evidence type="ECO:0000256" key="1">
    <source>
        <dbReference type="ARBA" id="ARBA00004571"/>
    </source>
</evidence>
<sequence length="883" mass="95494">MNHWRKAFAPASACLLSAAVTTATAATLEEVVVTAQKREQSMQDVPVQVSTVGGDTIDKMSMVDASDIALLAPTLNFDSADEARLFNFSIRGIGTRSFSIGVEPSVSTVVDGVVLTRIGNAFDTLGDIEQVEVLAGPQGTLFGKNSSAGVVSIRTKKPNMTEFEGRFKATMAENNESGYELSLTGPLSDELAYRLFVFDRQAEGVAKNLFDGTDENGIDAQGLRGKVLWEPSDKLSMLFTGDYSEKDSNCCAMAPHATDGGQGSANARFNLETGDYDPVNGYAVTTPEWLGVSADQFGSDIKTDVTQLNEQRNWGLSVEANYEFDNEFTLTSITAYREWDSYTSRDRDSSYAQLSGLNPQEVAWMMGTTAFGETASAAEIAAARAQLGEISYNSLGFMTNADGTLGTNNSLEFNETFSQELRITSPMGEHFDYIAGLYYGKQLVERDLTIAGKWNRNGGGIADNPITNIDRLTGAVTCADASCYKYGDTITSVETENISVYGHLNYHVTEEFTLFGGARYIDENSTWKMRNAVGPYGNHFSFLRLIESVPYLDELADAADLGDADALSRLTAITGDATTADYRSQTRVQQSGAALDAVNGYGSQGGQGALEFDYDYSDTAVIYKIGGQYDISPDMMLYASYGTGYKSPAVNADIFIFDEIGDIQDAPTQPEESEGFEIGLKGSFDAWRFDLTYYDTDIEGLHTDGSATGGGARAVGRLVAGDVNTSGIEGNFTWAATDALTVNGGFSSGKAVIDDPDVTVGGESADGTLVLLAPELKYNLSLDYAFDIGNYPAGLFWTYTYTSKTYYGFGENQPRDPFALSSLVFDVSSPDDTWTLSMFVKNLFDEDYNSSLRSVSSTQGGGAMHTVARDHDRYMGASFTVRF</sequence>
<keyword evidence="8 12" id="KW-0798">TonB box</keyword>
<dbReference type="InterPro" id="IPR036942">
    <property type="entry name" value="Beta-barrel_TonB_sf"/>
</dbReference>
<dbReference type="Proteomes" id="UP001409585">
    <property type="component" value="Unassembled WGS sequence"/>
</dbReference>
<evidence type="ECO:0000256" key="6">
    <source>
        <dbReference type="ARBA" id="ARBA00023004"/>
    </source>
</evidence>
<dbReference type="PANTHER" id="PTHR32552:SF81">
    <property type="entry name" value="TONB-DEPENDENT OUTER MEMBRANE RECEPTOR"/>
    <property type="match status" value="1"/>
</dbReference>
<comment type="subcellular location">
    <subcellularLocation>
        <location evidence="1 11">Cell outer membrane</location>
        <topology evidence="1 11">Multi-pass membrane protein</topology>
    </subcellularLocation>
</comment>
<dbReference type="RefSeq" id="WP_345420397.1">
    <property type="nucleotide sequence ID" value="NZ_AP031496.1"/>
</dbReference>
<evidence type="ECO:0000259" key="15">
    <source>
        <dbReference type="Pfam" id="PF07715"/>
    </source>
</evidence>
<evidence type="ECO:0000256" key="13">
    <source>
        <dbReference type="SAM" id="SignalP"/>
    </source>
</evidence>
<dbReference type="InterPro" id="IPR000531">
    <property type="entry name" value="Beta-barrel_TonB"/>
</dbReference>
<evidence type="ECO:0000256" key="5">
    <source>
        <dbReference type="ARBA" id="ARBA00022692"/>
    </source>
</evidence>
<feature type="domain" description="TonB-dependent receptor-like beta-barrel" evidence="14">
    <location>
        <begin position="268"/>
        <end position="843"/>
    </location>
</feature>
<evidence type="ECO:0000256" key="3">
    <source>
        <dbReference type="ARBA" id="ARBA00022452"/>
    </source>
</evidence>
<dbReference type="PROSITE" id="PS52016">
    <property type="entry name" value="TONB_DEPENDENT_REC_3"/>
    <property type="match status" value="1"/>
</dbReference>
<dbReference type="Gene3D" id="2.170.130.10">
    <property type="entry name" value="TonB-dependent receptor, plug domain"/>
    <property type="match status" value="1"/>
</dbReference>
<keyword evidence="7" id="KW-0406">Ion transport</keyword>
<evidence type="ECO:0000313" key="17">
    <source>
        <dbReference type="Proteomes" id="UP001409585"/>
    </source>
</evidence>
<evidence type="ECO:0000256" key="7">
    <source>
        <dbReference type="ARBA" id="ARBA00023065"/>
    </source>
</evidence>
<keyword evidence="4" id="KW-0410">Iron transport</keyword>
<keyword evidence="9 11" id="KW-0472">Membrane</keyword>
<dbReference type="GO" id="GO:0006826">
    <property type="term" value="P:iron ion transport"/>
    <property type="evidence" value="ECO:0007669"/>
    <property type="project" value="UniProtKB-KW"/>
</dbReference>
<gene>
    <name evidence="16" type="ORF">GCM10025791_17870</name>
</gene>
<reference evidence="17" key="1">
    <citation type="journal article" date="2019" name="Int. J. Syst. Evol. Microbiol.">
        <title>The Global Catalogue of Microorganisms (GCM) 10K type strain sequencing project: providing services to taxonomists for standard genome sequencing and annotation.</title>
        <authorList>
            <consortium name="The Broad Institute Genomics Platform"/>
            <consortium name="The Broad Institute Genome Sequencing Center for Infectious Disease"/>
            <person name="Wu L."/>
            <person name="Ma J."/>
        </authorList>
    </citation>
    <scope>NUCLEOTIDE SEQUENCE [LARGE SCALE GENOMIC DNA]</scope>
    <source>
        <strain evidence="17">JCM 19134</strain>
    </source>
</reference>
<keyword evidence="3 11" id="KW-1134">Transmembrane beta strand</keyword>
<keyword evidence="5 11" id="KW-0812">Transmembrane</keyword>
<dbReference type="EMBL" id="BAABLX010000011">
    <property type="protein sequence ID" value="GAA4940033.1"/>
    <property type="molecule type" value="Genomic_DNA"/>
</dbReference>
<evidence type="ECO:0000313" key="16">
    <source>
        <dbReference type="EMBL" id="GAA4940033.1"/>
    </source>
</evidence>
<evidence type="ECO:0000256" key="2">
    <source>
        <dbReference type="ARBA" id="ARBA00022448"/>
    </source>
</evidence>
<comment type="similarity">
    <text evidence="11 12">Belongs to the TonB-dependent receptor family.</text>
</comment>
<dbReference type="InterPro" id="IPR039426">
    <property type="entry name" value="TonB-dep_rcpt-like"/>
</dbReference>
<proteinExistence type="inferred from homology"/>
<dbReference type="AlphaFoldDB" id="A0AAV3U151"/>
<evidence type="ECO:0000259" key="14">
    <source>
        <dbReference type="Pfam" id="PF00593"/>
    </source>
</evidence>
<dbReference type="SUPFAM" id="SSF56935">
    <property type="entry name" value="Porins"/>
    <property type="match status" value="1"/>
</dbReference>
<keyword evidence="17" id="KW-1185">Reference proteome</keyword>
<dbReference type="GO" id="GO:0009279">
    <property type="term" value="C:cell outer membrane"/>
    <property type="evidence" value="ECO:0007669"/>
    <property type="project" value="UniProtKB-SubCell"/>
</dbReference>
<dbReference type="Gene3D" id="2.40.170.20">
    <property type="entry name" value="TonB-dependent receptor, beta-barrel domain"/>
    <property type="match status" value="1"/>
</dbReference>
<feature type="chain" id="PRO_5043607245" evidence="13">
    <location>
        <begin position="26"/>
        <end position="883"/>
    </location>
</feature>
<keyword evidence="16" id="KW-0675">Receptor</keyword>
<dbReference type="InterPro" id="IPR012910">
    <property type="entry name" value="Plug_dom"/>
</dbReference>
<evidence type="ECO:0000256" key="4">
    <source>
        <dbReference type="ARBA" id="ARBA00022496"/>
    </source>
</evidence>
<name>A0AAV3U151_9ALTE</name>
<comment type="caution">
    <text evidence="16">The sequence shown here is derived from an EMBL/GenBank/DDBJ whole genome shotgun (WGS) entry which is preliminary data.</text>
</comment>
<evidence type="ECO:0000256" key="9">
    <source>
        <dbReference type="ARBA" id="ARBA00023136"/>
    </source>
</evidence>
<dbReference type="Pfam" id="PF00593">
    <property type="entry name" value="TonB_dep_Rec_b-barrel"/>
    <property type="match status" value="1"/>
</dbReference>
<organism evidence="16 17">
    <name type="scientific">Halioxenophilus aromaticivorans</name>
    <dbReference type="NCBI Taxonomy" id="1306992"/>
    <lineage>
        <taxon>Bacteria</taxon>
        <taxon>Pseudomonadati</taxon>
        <taxon>Pseudomonadota</taxon>
        <taxon>Gammaproteobacteria</taxon>
        <taxon>Alteromonadales</taxon>
        <taxon>Alteromonadaceae</taxon>
        <taxon>Halioxenophilus</taxon>
    </lineage>
</organism>
<feature type="domain" description="TonB-dependent receptor plug" evidence="15">
    <location>
        <begin position="42"/>
        <end position="150"/>
    </location>
</feature>
<keyword evidence="13" id="KW-0732">Signal</keyword>
<dbReference type="InterPro" id="IPR037066">
    <property type="entry name" value="Plug_dom_sf"/>
</dbReference>
<evidence type="ECO:0000256" key="12">
    <source>
        <dbReference type="RuleBase" id="RU003357"/>
    </source>
</evidence>
<keyword evidence="6" id="KW-0408">Iron</keyword>
<protein>
    <submittedName>
        <fullName evidence="16">TonB-dependent receptor</fullName>
    </submittedName>
</protein>
<evidence type="ECO:0000256" key="8">
    <source>
        <dbReference type="ARBA" id="ARBA00023077"/>
    </source>
</evidence>
<accession>A0AAV3U151</accession>
<dbReference type="PANTHER" id="PTHR32552">
    <property type="entry name" value="FERRICHROME IRON RECEPTOR-RELATED"/>
    <property type="match status" value="1"/>
</dbReference>
<dbReference type="Pfam" id="PF07715">
    <property type="entry name" value="Plug"/>
    <property type="match status" value="1"/>
</dbReference>
<evidence type="ECO:0000256" key="11">
    <source>
        <dbReference type="PROSITE-ProRule" id="PRU01360"/>
    </source>
</evidence>
<keyword evidence="10 11" id="KW-0998">Cell outer membrane</keyword>
<evidence type="ECO:0000256" key="10">
    <source>
        <dbReference type="ARBA" id="ARBA00023237"/>
    </source>
</evidence>